<evidence type="ECO:0000313" key="2">
    <source>
        <dbReference type="Proteomes" id="UP000254343"/>
    </source>
</evidence>
<proteinExistence type="predicted"/>
<accession>A0A380WCJ1</accession>
<evidence type="ECO:0000313" key="1">
    <source>
        <dbReference type="EMBL" id="SUU86688.1"/>
    </source>
</evidence>
<dbReference type="Proteomes" id="UP000254343">
    <property type="component" value="Unassembled WGS sequence"/>
</dbReference>
<dbReference type="EMBL" id="UIGB01000001">
    <property type="protein sequence ID" value="SUU86688.1"/>
    <property type="molecule type" value="Genomic_DNA"/>
</dbReference>
<protein>
    <submittedName>
        <fullName evidence="1">Uncharacterized protein</fullName>
    </submittedName>
</protein>
<dbReference type="AlphaFoldDB" id="A0A380WCJ1"/>
<name>A0A380WCJ1_AFIFE</name>
<reference evidence="1 2" key="1">
    <citation type="submission" date="2018-06" db="EMBL/GenBank/DDBJ databases">
        <authorList>
            <consortium name="Pathogen Informatics"/>
            <person name="Doyle S."/>
        </authorList>
    </citation>
    <scope>NUCLEOTIDE SEQUENCE [LARGE SCALE GENOMIC DNA]</scope>
    <source>
        <strain evidence="1 2">NCTC12722</strain>
    </source>
</reference>
<organism evidence="1 2">
    <name type="scientific">Afipia felis</name>
    <name type="common">Cat scratch disease bacillus</name>
    <dbReference type="NCBI Taxonomy" id="1035"/>
    <lineage>
        <taxon>Bacteria</taxon>
        <taxon>Pseudomonadati</taxon>
        <taxon>Pseudomonadota</taxon>
        <taxon>Alphaproteobacteria</taxon>
        <taxon>Hyphomicrobiales</taxon>
        <taxon>Nitrobacteraceae</taxon>
        <taxon>Afipia</taxon>
    </lineage>
</organism>
<gene>
    <name evidence="1" type="ORF">NCTC12722_03918</name>
</gene>
<sequence>MALIVGAEQYNRLFLGFQCTELEGDILFVDALDEDCAAEIEDRFSLHIAIIAAEILGADVASVVVLPGVLN</sequence>